<accession>S7QFT2</accession>
<dbReference type="STRING" id="670483.S7QFT2"/>
<dbReference type="GO" id="GO:0016887">
    <property type="term" value="F:ATP hydrolysis activity"/>
    <property type="evidence" value="ECO:0007669"/>
    <property type="project" value="InterPro"/>
</dbReference>
<evidence type="ECO:0000313" key="13">
    <source>
        <dbReference type="EMBL" id="EPQ58726.1"/>
    </source>
</evidence>
<keyword evidence="14" id="KW-1185">Reference proteome</keyword>
<dbReference type="InterPro" id="IPR003959">
    <property type="entry name" value="ATPase_AAA_core"/>
</dbReference>
<evidence type="ECO:0000256" key="10">
    <source>
        <dbReference type="ARBA" id="ARBA00048778"/>
    </source>
</evidence>
<dbReference type="GO" id="GO:0016558">
    <property type="term" value="P:protein import into peroxisome matrix"/>
    <property type="evidence" value="ECO:0007669"/>
    <property type="project" value="TreeGrafter"/>
</dbReference>
<dbReference type="Gene3D" id="1.10.8.60">
    <property type="match status" value="2"/>
</dbReference>
<dbReference type="OMA" id="AEQCPFH"/>
<dbReference type="GO" id="GO:0005778">
    <property type="term" value="C:peroxisomal membrane"/>
    <property type="evidence" value="ECO:0007669"/>
    <property type="project" value="TreeGrafter"/>
</dbReference>
<dbReference type="GO" id="GO:0005524">
    <property type="term" value="F:ATP binding"/>
    <property type="evidence" value="ECO:0007669"/>
    <property type="project" value="UniProtKB-KW"/>
</dbReference>
<dbReference type="eggNOG" id="KOG0736">
    <property type="taxonomic scope" value="Eukaryota"/>
</dbReference>
<dbReference type="KEGG" id="gtr:GLOTRDRAFT_11691"/>
<dbReference type="Proteomes" id="UP000030669">
    <property type="component" value="Unassembled WGS sequence"/>
</dbReference>
<dbReference type="Pfam" id="PF23315">
    <property type="entry name" value="PEX6_4th"/>
    <property type="match status" value="1"/>
</dbReference>
<dbReference type="SUPFAM" id="SSF52540">
    <property type="entry name" value="P-loop containing nucleoside triphosphate hydrolases"/>
    <property type="match status" value="2"/>
</dbReference>
<evidence type="ECO:0000256" key="11">
    <source>
        <dbReference type="SAM" id="MobiDB-lite"/>
    </source>
</evidence>
<keyword evidence="7" id="KW-0472">Membrane</keyword>
<feature type="non-terminal residue" evidence="13">
    <location>
        <position position="1"/>
    </location>
</feature>
<dbReference type="FunFam" id="1.10.8.60:FF:000039">
    <property type="entry name" value="peroxisome biogenesis factor 6"/>
    <property type="match status" value="1"/>
</dbReference>
<feature type="domain" description="AAA+ ATPase" evidence="12">
    <location>
        <begin position="773"/>
        <end position="913"/>
    </location>
</feature>
<dbReference type="InterPro" id="IPR003960">
    <property type="entry name" value="ATPase_AAA_CS"/>
</dbReference>
<feature type="region of interest" description="Disordered" evidence="11">
    <location>
        <begin position="357"/>
        <end position="379"/>
    </location>
</feature>
<protein>
    <recommendedName>
        <fullName evidence="8">Peroxisomal ATPase PEX6</fullName>
    </recommendedName>
    <alternativeName>
        <fullName evidence="9">Peroxin-6</fullName>
    </alternativeName>
</protein>
<dbReference type="FunFam" id="3.40.50.300:FF:000109">
    <property type="entry name" value="Peroxisomal biogenesis factor 6"/>
    <property type="match status" value="1"/>
</dbReference>
<evidence type="ECO:0000256" key="5">
    <source>
        <dbReference type="ARBA" id="ARBA00022801"/>
    </source>
</evidence>
<evidence type="ECO:0000256" key="2">
    <source>
        <dbReference type="ARBA" id="ARBA00006914"/>
    </source>
</evidence>
<keyword evidence="3" id="KW-0962">Peroxisome biogenesis</keyword>
<gene>
    <name evidence="13" type="ORF">GLOTRDRAFT_11691</name>
</gene>
<feature type="non-terminal residue" evidence="13">
    <location>
        <position position="1046"/>
    </location>
</feature>
<comment type="similarity">
    <text evidence="2">Belongs to the AAA ATPase family.</text>
</comment>
<evidence type="ECO:0000259" key="12">
    <source>
        <dbReference type="SMART" id="SM00382"/>
    </source>
</evidence>
<dbReference type="GeneID" id="19300255"/>
<dbReference type="Gene3D" id="3.40.50.300">
    <property type="entry name" value="P-loop containing nucleotide triphosphate hydrolases"/>
    <property type="match status" value="2"/>
</dbReference>
<keyword evidence="6" id="KW-0067">ATP-binding</keyword>
<dbReference type="InterPro" id="IPR047533">
    <property type="entry name" value="RecA-like_PEX6_r2"/>
</dbReference>
<evidence type="ECO:0000256" key="1">
    <source>
        <dbReference type="ARBA" id="ARBA00004370"/>
    </source>
</evidence>
<evidence type="ECO:0000256" key="4">
    <source>
        <dbReference type="ARBA" id="ARBA00022741"/>
    </source>
</evidence>
<evidence type="ECO:0000256" key="6">
    <source>
        <dbReference type="ARBA" id="ARBA00022840"/>
    </source>
</evidence>
<dbReference type="CDD" id="cd19481">
    <property type="entry name" value="RecA-like_protease"/>
    <property type="match status" value="1"/>
</dbReference>
<reference evidence="13" key="1">
    <citation type="journal article" date="2012" name="Science">
        <title>The Paleozoic origin of enzymatic lignin decomposition reconstructed from 31 fungal genomes.</title>
        <authorList>
            <person name="Floudas D."/>
            <person name="Binder M."/>
            <person name="Riley R."/>
            <person name="Barry K."/>
            <person name="Blanchette R.A."/>
            <person name="Henrissat B."/>
            <person name="Martinez A.T."/>
            <person name="Otillar R."/>
            <person name="Spatafora J.W."/>
            <person name="Yadav J.S."/>
            <person name="Aerts A."/>
            <person name="Benoit I."/>
            <person name="Boyd A."/>
            <person name="Carlson A."/>
            <person name="Copeland A."/>
            <person name="Coutinho P.M."/>
            <person name="de Vries R.P."/>
            <person name="Ferreira P."/>
            <person name="Findley K."/>
            <person name="Foster B."/>
            <person name="Gaskell J."/>
            <person name="Glotzer D."/>
            <person name="Gorecki P."/>
            <person name="Heitman J."/>
            <person name="Hesse C."/>
            <person name="Hori C."/>
            <person name="Igarashi K."/>
            <person name="Jurgens J.A."/>
            <person name="Kallen N."/>
            <person name="Kersten P."/>
            <person name="Kohler A."/>
            <person name="Kuees U."/>
            <person name="Kumar T.K.A."/>
            <person name="Kuo A."/>
            <person name="LaButti K."/>
            <person name="Larrondo L.F."/>
            <person name="Lindquist E."/>
            <person name="Ling A."/>
            <person name="Lombard V."/>
            <person name="Lucas S."/>
            <person name="Lundell T."/>
            <person name="Martin R."/>
            <person name="McLaughlin D.J."/>
            <person name="Morgenstern I."/>
            <person name="Morin E."/>
            <person name="Murat C."/>
            <person name="Nagy L.G."/>
            <person name="Nolan M."/>
            <person name="Ohm R.A."/>
            <person name="Patyshakuliyeva A."/>
            <person name="Rokas A."/>
            <person name="Ruiz-Duenas F.J."/>
            <person name="Sabat G."/>
            <person name="Salamov A."/>
            <person name="Samejima M."/>
            <person name="Schmutz J."/>
            <person name="Slot J.C."/>
            <person name="St John F."/>
            <person name="Stenlid J."/>
            <person name="Sun H."/>
            <person name="Sun S."/>
            <person name="Syed K."/>
            <person name="Tsang A."/>
            <person name="Wiebenga A."/>
            <person name="Young D."/>
            <person name="Pisabarro A."/>
            <person name="Eastwood D.C."/>
            <person name="Martin F."/>
            <person name="Cullen D."/>
            <person name="Grigoriev I.V."/>
            <person name="Hibbett D.S."/>
        </authorList>
    </citation>
    <scope>NUCLEOTIDE SEQUENCE [LARGE SCALE GENOMIC DNA]</scope>
    <source>
        <strain evidence="13">ATCC 11539</strain>
    </source>
</reference>
<dbReference type="OrthoDB" id="5553750at2759"/>
<sequence>LRIPPVWLKRYPSVFGDGVSRSLGSERFVVSLARRACLSWIFIAALSEAAYDAARDPECFLNRWVYCSSRVLRQGDEVGFDHNGELVSHVEYTTPFRYRLIMAEPIMQGYAEEGATQVILLRPSSLADGLSNGHATLYDLGSEDPTPTASVNGSTENLEIDERFLASSLIDGGSSFYHASNGERNSSNSDGSPESQGLTLLARPLLHTISRASDDYTIYVHTNDLCRLGLLVGDWATASSHATENKRVVRICVDDKVKCRPGTLAASPVLLRNIVRVSSHAHPSELCIRLAPLGYARPTIPVADEVTIARVASPITIHRAFQPLVLRSLKDYFGDNARLVLEGDIIVMTVSTNDLSGLEQETSATESAEEDEPWTHPRGLHHATHSDEIIFFVVTKIRCSGTSTGQAAQTASSYITGDGTLGCWVDSSVTKMVQAGIEHVRVPDIAGYIGVGKLGFGLLDPPPLRPPAQPQTQLVKISDKLYSLSSVAFAAHTKNYDLHLSVLLKGKRGCGKVFTVRRVARHLGIHLLEVNCFDILGDSDVKTEGALRAQFDKAASCAPCVLVLRNTDAFSLATQSEPEKETPLASALRECIDEMHEKWDATGYPILVYGTTANPDRMPTSLLSCFKHVVDFEAPDESTRLELIDSLATQLPYSPDVSLSDIAKNTAAFVTNDIAHLLTSSRSFVIQRIREEKFSSAMPEILLWLAGWQVSARDLDNAITKARAAYSDSIGTPKIPNVTWDDVGGLVSVKAEILETIQLPLERPDLFAGGLKKRSGILLYGPPGTGKTLLAKAVATSCSLNFFSVKGPELLNMYIGESEANVRRVFQQARDAKPCVIFFDELDSVAPKRGNHGDSGGVMDRIVSQLLAELDGISGEGSADLFVIGATNRPDLLDSALLRPGRFDRLIYLGVSTTHEAQLDIIKALTRKFKLHPTLDLRSVANQCPFTYTGADFYALCSDAMLNAMSRKAGELDDKLGALTAACSPPLSNHPYPLTPQYYLAEMATLEDVEVVVMQEDFEQALRALIPSVSQSEMDHYHRVQSRFSK</sequence>
<comment type="subcellular location">
    <subcellularLocation>
        <location evidence="1">Membrane</location>
    </subcellularLocation>
</comment>
<keyword evidence="5" id="KW-0378">Hydrolase</keyword>
<keyword evidence="4" id="KW-0547">Nucleotide-binding</keyword>
<comment type="catalytic activity">
    <reaction evidence="10">
        <text>ATP + H2O = ADP + phosphate + H(+)</text>
        <dbReference type="Rhea" id="RHEA:13065"/>
        <dbReference type="ChEBI" id="CHEBI:15377"/>
        <dbReference type="ChEBI" id="CHEBI:15378"/>
        <dbReference type="ChEBI" id="CHEBI:30616"/>
        <dbReference type="ChEBI" id="CHEBI:43474"/>
        <dbReference type="ChEBI" id="CHEBI:456216"/>
    </reaction>
    <physiologicalReaction direction="left-to-right" evidence="10">
        <dbReference type="Rhea" id="RHEA:13066"/>
    </physiologicalReaction>
</comment>
<dbReference type="HOGENOM" id="CLU_000688_0_0_1"/>
<dbReference type="GO" id="GO:0005829">
    <property type="term" value="C:cytosol"/>
    <property type="evidence" value="ECO:0007669"/>
    <property type="project" value="TreeGrafter"/>
</dbReference>
<dbReference type="RefSeq" id="XP_007862788.1">
    <property type="nucleotide sequence ID" value="XM_007864597.1"/>
</dbReference>
<dbReference type="InterPro" id="IPR056995">
    <property type="entry name" value="PEX6_4th_dom"/>
</dbReference>
<dbReference type="PANTHER" id="PTHR23077">
    <property type="entry name" value="AAA-FAMILY ATPASE"/>
    <property type="match status" value="1"/>
</dbReference>
<proteinExistence type="inferred from homology"/>
<dbReference type="InterPro" id="IPR027417">
    <property type="entry name" value="P-loop_NTPase"/>
</dbReference>
<dbReference type="PROSITE" id="PS00674">
    <property type="entry name" value="AAA"/>
    <property type="match status" value="1"/>
</dbReference>
<evidence type="ECO:0000313" key="14">
    <source>
        <dbReference type="Proteomes" id="UP000030669"/>
    </source>
</evidence>
<evidence type="ECO:0000256" key="7">
    <source>
        <dbReference type="ARBA" id="ARBA00023136"/>
    </source>
</evidence>
<dbReference type="Pfam" id="PF00004">
    <property type="entry name" value="AAA"/>
    <property type="match status" value="2"/>
</dbReference>
<dbReference type="InterPro" id="IPR003593">
    <property type="entry name" value="AAA+_ATPase"/>
</dbReference>
<evidence type="ECO:0000256" key="8">
    <source>
        <dbReference type="ARBA" id="ARBA00034811"/>
    </source>
</evidence>
<dbReference type="SMART" id="SM00382">
    <property type="entry name" value="AAA"/>
    <property type="match status" value="2"/>
</dbReference>
<organism evidence="13 14">
    <name type="scientific">Gloeophyllum trabeum (strain ATCC 11539 / FP-39264 / Madison 617)</name>
    <name type="common">Brown rot fungus</name>
    <dbReference type="NCBI Taxonomy" id="670483"/>
    <lineage>
        <taxon>Eukaryota</taxon>
        <taxon>Fungi</taxon>
        <taxon>Dikarya</taxon>
        <taxon>Basidiomycota</taxon>
        <taxon>Agaricomycotina</taxon>
        <taxon>Agaricomycetes</taxon>
        <taxon>Gloeophyllales</taxon>
        <taxon>Gloeophyllaceae</taxon>
        <taxon>Gloeophyllum</taxon>
    </lineage>
</organism>
<dbReference type="PANTHER" id="PTHR23077:SF9">
    <property type="entry name" value="PEROXISOMAL ATPASE PEX6"/>
    <property type="match status" value="1"/>
</dbReference>
<evidence type="ECO:0000256" key="3">
    <source>
        <dbReference type="ARBA" id="ARBA00022593"/>
    </source>
</evidence>
<feature type="domain" description="AAA+ ATPase" evidence="12">
    <location>
        <begin position="498"/>
        <end position="636"/>
    </location>
</feature>
<dbReference type="InterPro" id="IPR050168">
    <property type="entry name" value="AAA_ATPase_domain"/>
</dbReference>
<dbReference type="AlphaFoldDB" id="S7QFT2"/>
<evidence type="ECO:0000256" key="9">
    <source>
        <dbReference type="ARBA" id="ARBA00034920"/>
    </source>
</evidence>
<dbReference type="EMBL" id="KB469298">
    <property type="protein sequence ID" value="EPQ58726.1"/>
    <property type="molecule type" value="Genomic_DNA"/>
</dbReference>
<name>S7QFT2_GLOTA</name>
<dbReference type="CDD" id="cd19527">
    <property type="entry name" value="RecA-like_PEX6_r2"/>
    <property type="match status" value="1"/>
</dbReference>